<feature type="transmembrane region" description="Helical" evidence="1">
    <location>
        <begin position="63"/>
        <end position="86"/>
    </location>
</feature>
<keyword evidence="3" id="KW-1185">Reference proteome</keyword>
<protein>
    <submittedName>
        <fullName evidence="2">Uncharacterized protein</fullName>
    </submittedName>
</protein>
<keyword evidence="1" id="KW-0472">Membrane</keyword>
<accession>A0AAD6W0E9</accession>
<keyword evidence="1" id="KW-1133">Transmembrane helix</keyword>
<evidence type="ECO:0000313" key="3">
    <source>
        <dbReference type="Proteomes" id="UP001164929"/>
    </source>
</evidence>
<dbReference type="EMBL" id="JAQIZT010000006">
    <property type="protein sequence ID" value="KAJ6994066.1"/>
    <property type="molecule type" value="Genomic_DNA"/>
</dbReference>
<gene>
    <name evidence="2" type="ORF">NC653_017018</name>
</gene>
<proteinExistence type="predicted"/>
<keyword evidence="1" id="KW-0812">Transmembrane</keyword>
<evidence type="ECO:0000313" key="2">
    <source>
        <dbReference type="EMBL" id="KAJ6994066.1"/>
    </source>
</evidence>
<organism evidence="2 3">
    <name type="scientific">Populus alba x Populus x berolinensis</name>
    <dbReference type="NCBI Taxonomy" id="444605"/>
    <lineage>
        <taxon>Eukaryota</taxon>
        <taxon>Viridiplantae</taxon>
        <taxon>Streptophyta</taxon>
        <taxon>Embryophyta</taxon>
        <taxon>Tracheophyta</taxon>
        <taxon>Spermatophyta</taxon>
        <taxon>Magnoliopsida</taxon>
        <taxon>eudicotyledons</taxon>
        <taxon>Gunneridae</taxon>
        <taxon>Pentapetalae</taxon>
        <taxon>rosids</taxon>
        <taxon>fabids</taxon>
        <taxon>Malpighiales</taxon>
        <taxon>Salicaceae</taxon>
        <taxon>Saliceae</taxon>
        <taxon>Populus</taxon>
    </lineage>
</organism>
<evidence type="ECO:0000256" key="1">
    <source>
        <dbReference type="SAM" id="Phobius"/>
    </source>
</evidence>
<dbReference type="Proteomes" id="UP001164929">
    <property type="component" value="Chromosome 6"/>
</dbReference>
<dbReference type="AlphaFoldDB" id="A0AAD6W0E9"/>
<reference evidence="2" key="1">
    <citation type="journal article" date="2023" name="Mol. Ecol. Resour.">
        <title>Chromosome-level genome assembly of a triploid poplar Populus alba 'Berolinensis'.</title>
        <authorList>
            <person name="Chen S."/>
            <person name="Yu Y."/>
            <person name="Wang X."/>
            <person name="Wang S."/>
            <person name="Zhang T."/>
            <person name="Zhou Y."/>
            <person name="He R."/>
            <person name="Meng N."/>
            <person name="Wang Y."/>
            <person name="Liu W."/>
            <person name="Liu Z."/>
            <person name="Liu J."/>
            <person name="Guo Q."/>
            <person name="Huang H."/>
            <person name="Sederoff R.R."/>
            <person name="Wang G."/>
            <person name="Qu G."/>
            <person name="Chen S."/>
        </authorList>
    </citation>
    <scope>NUCLEOTIDE SEQUENCE</scope>
    <source>
        <strain evidence="2">SC-2020</strain>
    </source>
</reference>
<name>A0AAD6W0E9_9ROSI</name>
<comment type="caution">
    <text evidence="2">The sequence shown here is derived from an EMBL/GenBank/DDBJ whole genome shotgun (WGS) entry which is preliminary data.</text>
</comment>
<sequence>MNQKCLPSLRTINYCNSSGLMCELVWWFSEMVSRFTDAKCDKCIMVACSFLGSLEIYQRSLSFFFMVNHVWLCALQLLHSAIYVSVN</sequence>